<dbReference type="AlphaFoldDB" id="A0A6A6DS20"/>
<dbReference type="CDD" id="cd00067">
    <property type="entry name" value="GAL4"/>
    <property type="match status" value="1"/>
</dbReference>
<dbReference type="OrthoDB" id="3941731at2759"/>
<dbReference type="Gene3D" id="4.10.240.10">
    <property type="entry name" value="Zn(2)-C6 fungal-type DNA-binding domain"/>
    <property type="match status" value="1"/>
</dbReference>
<keyword evidence="5" id="KW-1185">Reference proteome</keyword>
<dbReference type="SUPFAM" id="SSF57701">
    <property type="entry name" value="Zn2/Cys6 DNA-binding domain"/>
    <property type="match status" value="1"/>
</dbReference>
<accession>A0A6A6DS20</accession>
<evidence type="ECO:0000256" key="1">
    <source>
        <dbReference type="ARBA" id="ARBA00023242"/>
    </source>
</evidence>
<dbReference type="InterPro" id="IPR036864">
    <property type="entry name" value="Zn2-C6_fun-type_DNA-bd_sf"/>
</dbReference>
<dbReference type="SMART" id="SM00066">
    <property type="entry name" value="GAL4"/>
    <property type="match status" value="1"/>
</dbReference>
<name>A0A6A6DS20_9PEZI</name>
<feature type="region of interest" description="Disordered" evidence="2">
    <location>
        <begin position="60"/>
        <end position="88"/>
    </location>
</feature>
<feature type="domain" description="Zn(2)-C6 fungal-type" evidence="3">
    <location>
        <begin position="10"/>
        <end position="38"/>
    </location>
</feature>
<dbReference type="PROSITE" id="PS00463">
    <property type="entry name" value="ZN2_CY6_FUNGAL_1"/>
    <property type="match status" value="1"/>
</dbReference>
<dbReference type="PANTHER" id="PTHR38791">
    <property type="entry name" value="ZN(II)2CYS6 TRANSCRIPTION FACTOR (EUROFUNG)-RELATED-RELATED"/>
    <property type="match status" value="1"/>
</dbReference>
<dbReference type="EMBL" id="ML994648">
    <property type="protein sequence ID" value="KAF2182394.1"/>
    <property type="molecule type" value="Genomic_DNA"/>
</dbReference>
<evidence type="ECO:0000256" key="2">
    <source>
        <dbReference type="SAM" id="MobiDB-lite"/>
    </source>
</evidence>
<protein>
    <recommendedName>
        <fullName evidence="3">Zn(2)-C6 fungal-type domain-containing protein</fullName>
    </recommendedName>
</protein>
<keyword evidence="1" id="KW-0539">Nucleus</keyword>
<dbReference type="Proteomes" id="UP000800200">
    <property type="component" value="Unassembled WGS sequence"/>
</dbReference>
<evidence type="ECO:0000313" key="5">
    <source>
        <dbReference type="Proteomes" id="UP000800200"/>
    </source>
</evidence>
<gene>
    <name evidence="4" type="ORF">K469DRAFT_636722</name>
</gene>
<dbReference type="GO" id="GO:0008270">
    <property type="term" value="F:zinc ion binding"/>
    <property type="evidence" value="ECO:0007669"/>
    <property type="project" value="InterPro"/>
</dbReference>
<dbReference type="InterPro" id="IPR001138">
    <property type="entry name" value="Zn2Cys6_DnaBD"/>
</dbReference>
<sequence length="88" mass="10292">MVNTGRPSSGCFACRKRKIKCDEQRPECFLCMKRYQSCPGYREETTVFFRDQSTWAKDKVQKRIGASPSPLSDMQLQPHVPKEPHRDR</sequence>
<proteinExistence type="predicted"/>
<dbReference type="Pfam" id="PF00172">
    <property type="entry name" value="Zn_clus"/>
    <property type="match status" value="1"/>
</dbReference>
<organism evidence="4 5">
    <name type="scientific">Zopfia rhizophila CBS 207.26</name>
    <dbReference type="NCBI Taxonomy" id="1314779"/>
    <lineage>
        <taxon>Eukaryota</taxon>
        <taxon>Fungi</taxon>
        <taxon>Dikarya</taxon>
        <taxon>Ascomycota</taxon>
        <taxon>Pezizomycotina</taxon>
        <taxon>Dothideomycetes</taxon>
        <taxon>Dothideomycetes incertae sedis</taxon>
        <taxon>Zopfiaceae</taxon>
        <taxon>Zopfia</taxon>
    </lineage>
</organism>
<dbReference type="GO" id="GO:0000981">
    <property type="term" value="F:DNA-binding transcription factor activity, RNA polymerase II-specific"/>
    <property type="evidence" value="ECO:0007669"/>
    <property type="project" value="InterPro"/>
</dbReference>
<evidence type="ECO:0000313" key="4">
    <source>
        <dbReference type="EMBL" id="KAF2182394.1"/>
    </source>
</evidence>
<reference evidence="4" key="1">
    <citation type="journal article" date="2020" name="Stud. Mycol.">
        <title>101 Dothideomycetes genomes: a test case for predicting lifestyles and emergence of pathogens.</title>
        <authorList>
            <person name="Haridas S."/>
            <person name="Albert R."/>
            <person name="Binder M."/>
            <person name="Bloem J."/>
            <person name="Labutti K."/>
            <person name="Salamov A."/>
            <person name="Andreopoulos B."/>
            <person name="Baker S."/>
            <person name="Barry K."/>
            <person name="Bills G."/>
            <person name="Bluhm B."/>
            <person name="Cannon C."/>
            <person name="Castanera R."/>
            <person name="Culley D."/>
            <person name="Daum C."/>
            <person name="Ezra D."/>
            <person name="Gonzalez J."/>
            <person name="Henrissat B."/>
            <person name="Kuo A."/>
            <person name="Liang C."/>
            <person name="Lipzen A."/>
            <person name="Lutzoni F."/>
            <person name="Magnuson J."/>
            <person name="Mondo S."/>
            <person name="Nolan M."/>
            <person name="Ohm R."/>
            <person name="Pangilinan J."/>
            <person name="Park H.-J."/>
            <person name="Ramirez L."/>
            <person name="Alfaro M."/>
            <person name="Sun H."/>
            <person name="Tritt A."/>
            <person name="Yoshinaga Y."/>
            <person name="Zwiers L.-H."/>
            <person name="Turgeon B."/>
            <person name="Goodwin S."/>
            <person name="Spatafora J."/>
            <person name="Crous P."/>
            <person name="Grigoriev I."/>
        </authorList>
    </citation>
    <scope>NUCLEOTIDE SEQUENCE</scope>
    <source>
        <strain evidence="4">CBS 207.26</strain>
    </source>
</reference>
<dbReference type="PROSITE" id="PS50048">
    <property type="entry name" value="ZN2_CY6_FUNGAL_2"/>
    <property type="match status" value="1"/>
</dbReference>
<evidence type="ECO:0000259" key="3">
    <source>
        <dbReference type="PROSITE" id="PS50048"/>
    </source>
</evidence>
<dbReference type="InterPro" id="IPR053175">
    <property type="entry name" value="DHMBA_Reg_Transcription_Factor"/>
</dbReference>
<feature type="non-terminal residue" evidence="4">
    <location>
        <position position="88"/>
    </location>
</feature>